<protein>
    <submittedName>
        <fullName evidence="2">Uncharacterized protein</fullName>
    </submittedName>
</protein>
<evidence type="ECO:0000313" key="2">
    <source>
        <dbReference type="EMBL" id="ELR68549.1"/>
    </source>
</evidence>
<gene>
    <name evidence="2" type="ORF">C900_00290</name>
</gene>
<name>L8JLZ1_9BACT</name>
<dbReference type="STRING" id="1237149.C900_00290"/>
<feature type="transmembrane region" description="Helical" evidence="1">
    <location>
        <begin position="84"/>
        <end position="108"/>
    </location>
</feature>
<reference evidence="2 3" key="1">
    <citation type="submission" date="2012-12" db="EMBL/GenBank/DDBJ databases">
        <title>Genome assembly of Fulvivirga imtechensis AK7.</title>
        <authorList>
            <person name="Nupur N."/>
            <person name="Khatri I."/>
            <person name="Kumar R."/>
            <person name="Subramanian S."/>
            <person name="Pinnaka A."/>
        </authorList>
    </citation>
    <scope>NUCLEOTIDE SEQUENCE [LARGE SCALE GENOMIC DNA]</scope>
    <source>
        <strain evidence="2 3">AK7</strain>
    </source>
</reference>
<sequence>MNVHRPYTIRTMGVVIAAFAGFVVFGATLGLLINLSISGIEQPGAPPPMENPFYRHFNSIAIFSLIIGLSLLIGGIFTSKYRNWARLLVIISAIVLVIVTWVLMVLISFDLAGESDVVDLWPYIIGIFWSAPAILLTWYLNKKDVKKYFR</sequence>
<accession>L8JLZ1</accession>
<proteinExistence type="predicted"/>
<keyword evidence="1" id="KW-0812">Transmembrane</keyword>
<feature type="transmembrane region" description="Helical" evidence="1">
    <location>
        <begin position="120"/>
        <end position="140"/>
    </location>
</feature>
<evidence type="ECO:0000313" key="3">
    <source>
        <dbReference type="Proteomes" id="UP000011135"/>
    </source>
</evidence>
<keyword evidence="1" id="KW-1133">Transmembrane helix</keyword>
<feature type="transmembrane region" description="Helical" evidence="1">
    <location>
        <begin position="57"/>
        <end position="77"/>
    </location>
</feature>
<dbReference type="EMBL" id="AMZN01000110">
    <property type="protein sequence ID" value="ELR68549.1"/>
    <property type="molecule type" value="Genomic_DNA"/>
</dbReference>
<keyword evidence="3" id="KW-1185">Reference proteome</keyword>
<dbReference type="AlphaFoldDB" id="L8JLZ1"/>
<keyword evidence="1" id="KW-0472">Membrane</keyword>
<dbReference type="Proteomes" id="UP000011135">
    <property type="component" value="Unassembled WGS sequence"/>
</dbReference>
<evidence type="ECO:0000256" key="1">
    <source>
        <dbReference type="SAM" id="Phobius"/>
    </source>
</evidence>
<organism evidence="2 3">
    <name type="scientific">Fulvivirga imtechensis AK7</name>
    <dbReference type="NCBI Taxonomy" id="1237149"/>
    <lineage>
        <taxon>Bacteria</taxon>
        <taxon>Pseudomonadati</taxon>
        <taxon>Bacteroidota</taxon>
        <taxon>Cytophagia</taxon>
        <taxon>Cytophagales</taxon>
        <taxon>Fulvivirgaceae</taxon>
        <taxon>Fulvivirga</taxon>
    </lineage>
</organism>
<feature type="transmembrane region" description="Helical" evidence="1">
    <location>
        <begin position="12"/>
        <end position="37"/>
    </location>
</feature>
<comment type="caution">
    <text evidence="2">The sequence shown here is derived from an EMBL/GenBank/DDBJ whole genome shotgun (WGS) entry which is preliminary data.</text>
</comment>